<evidence type="ECO:0000313" key="1">
    <source>
        <dbReference type="EMBL" id="GAD51826.1"/>
    </source>
</evidence>
<evidence type="ECO:0000313" key="2">
    <source>
        <dbReference type="Proteomes" id="UP000016986"/>
    </source>
</evidence>
<keyword evidence="1" id="KW-0132">Cell division</keyword>
<comment type="caution">
    <text evidence="1">The sequence shown here is derived from an EMBL/GenBank/DDBJ whole genome shotgun (WGS) entry which is preliminary data.</text>
</comment>
<protein>
    <submittedName>
        <fullName evidence="1">Origin of replication recognition protein / Cell division control protein 6</fullName>
    </submittedName>
</protein>
<keyword evidence="1" id="KW-0131">Cell cycle</keyword>
<proteinExistence type="predicted"/>
<name>U2YDS6_9EURY</name>
<organism evidence="1 2">
    <name type="scientific">Halarchaeum acidiphilum MH1-52-1</name>
    <dbReference type="NCBI Taxonomy" id="1261545"/>
    <lineage>
        <taxon>Archaea</taxon>
        <taxon>Methanobacteriati</taxon>
        <taxon>Methanobacteriota</taxon>
        <taxon>Stenosarchaea group</taxon>
        <taxon>Halobacteria</taxon>
        <taxon>Halobacteriales</taxon>
        <taxon>Halobacteriaceae</taxon>
    </lineage>
</organism>
<dbReference type="AlphaFoldDB" id="U2YDS6"/>
<keyword evidence="2" id="KW-1185">Reference proteome</keyword>
<sequence length="44" mass="4867">MLGFVIKSEENRGKGGGRSYVWEANMDLNAVLNVREEIEAKSAP</sequence>
<dbReference type="Proteomes" id="UP000016986">
    <property type="component" value="Unassembled WGS sequence"/>
</dbReference>
<dbReference type="GO" id="GO:0051301">
    <property type="term" value="P:cell division"/>
    <property type="evidence" value="ECO:0007669"/>
    <property type="project" value="UniProtKB-KW"/>
</dbReference>
<gene>
    <name evidence="1" type="ORF">MBEHAL_0586</name>
</gene>
<accession>U2YDS6</accession>
<reference evidence="1 2" key="1">
    <citation type="submission" date="2013-09" db="EMBL/GenBank/DDBJ databases">
        <title>Whole genome sequencing of Halarchaeum acidiphilum strain MH1-52-1.</title>
        <authorList>
            <person name="Shimane Y."/>
            <person name="Minegishi H."/>
            <person name="Nishi S."/>
            <person name="Echigo A."/>
            <person name="Shuto A."/>
            <person name="Konishi M."/>
            <person name="Ito T."/>
            <person name="Ohkuma M."/>
            <person name="Ohta Y."/>
            <person name="Nagano Y."/>
            <person name="Tsubouchi T."/>
            <person name="Mori K."/>
            <person name="Usui K."/>
            <person name="Kamekura M."/>
            <person name="Usami R."/>
            <person name="Takaki Y."/>
            <person name="Hatada Y."/>
        </authorList>
    </citation>
    <scope>NUCLEOTIDE SEQUENCE [LARGE SCALE GENOMIC DNA]</scope>
    <source>
        <strain evidence="1 2">JCM 16109</strain>
    </source>
</reference>
<dbReference type="EMBL" id="BATA01000009">
    <property type="protein sequence ID" value="GAD51826.1"/>
    <property type="molecule type" value="Genomic_DNA"/>
</dbReference>